<dbReference type="GO" id="GO:0008237">
    <property type="term" value="F:metallopeptidase activity"/>
    <property type="evidence" value="ECO:0007669"/>
    <property type="project" value="InterPro"/>
</dbReference>
<protein>
    <submittedName>
        <fullName evidence="4">Uncharacterized protein DUF5118</fullName>
    </submittedName>
</protein>
<dbReference type="EMBL" id="SOBW01000008">
    <property type="protein sequence ID" value="TDU39937.1"/>
    <property type="molecule type" value="Genomic_DNA"/>
</dbReference>
<dbReference type="Pfam" id="PF16313">
    <property type="entry name" value="DUF4953"/>
    <property type="match status" value="1"/>
</dbReference>
<dbReference type="Pfam" id="PF17162">
    <property type="entry name" value="DUF5118"/>
    <property type="match status" value="1"/>
</dbReference>
<dbReference type="CDD" id="cd04276">
    <property type="entry name" value="ZnMc_MMP_like_2"/>
    <property type="match status" value="1"/>
</dbReference>
<dbReference type="InterPro" id="IPR032534">
    <property type="entry name" value="EcxA_zinc-bd"/>
</dbReference>
<comment type="caution">
    <text evidence="4">The sequence shown here is derived from an EMBL/GenBank/DDBJ whole genome shotgun (WGS) entry which is preliminary data.</text>
</comment>
<dbReference type="InterPro" id="IPR033413">
    <property type="entry name" value="DUF5117"/>
</dbReference>
<dbReference type="AlphaFoldDB" id="A0A4R7PY69"/>
<dbReference type="InterPro" id="IPR034032">
    <property type="entry name" value="Zn_MMP-like_bac"/>
</dbReference>
<feature type="domain" description="DUF5118" evidence="3">
    <location>
        <begin position="17"/>
        <end position="65"/>
    </location>
</feature>
<dbReference type="InterPro" id="IPR024079">
    <property type="entry name" value="MetalloPept_cat_dom_sf"/>
</dbReference>
<dbReference type="Gene3D" id="3.40.390.10">
    <property type="entry name" value="Collagenase (Catalytic Domain)"/>
    <property type="match status" value="1"/>
</dbReference>
<dbReference type="PANTHER" id="PTHR38478:SF1">
    <property type="entry name" value="ZINC DEPENDENT METALLOPROTEASE DOMAIN LIPOPROTEIN"/>
    <property type="match status" value="1"/>
</dbReference>
<feature type="domain" description="EcxA zinc-binding" evidence="1">
    <location>
        <begin position="395"/>
        <end position="700"/>
    </location>
</feature>
<gene>
    <name evidence="4" type="ORF">BXY82_1975</name>
</gene>
<dbReference type="SUPFAM" id="SSF55486">
    <property type="entry name" value="Metalloproteases ('zincins'), catalytic domain"/>
    <property type="match status" value="1"/>
</dbReference>
<evidence type="ECO:0000313" key="5">
    <source>
        <dbReference type="Proteomes" id="UP000294689"/>
    </source>
</evidence>
<evidence type="ECO:0000313" key="4">
    <source>
        <dbReference type="EMBL" id="TDU39937.1"/>
    </source>
</evidence>
<feature type="domain" description="DUF5117" evidence="2">
    <location>
        <begin position="76"/>
        <end position="268"/>
    </location>
</feature>
<reference evidence="4 5" key="1">
    <citation type="submission" date="2019-03" db="EMBL/GenBank/DDBJ databases">
        <title>Genomic Encyclopedia of Archaeal and Bacterial Type Strains, Phase II (KMG-II): from individual species to whole genera.</title>
        <authorList>
            <person name="Goeker M."/>
        </authorList>
    </citation>
    <scope>NUCLEOTIDE SEQUENCE [LARGE SCALE GENOMIC DNA]</scope>
    <source>
        <strain evidence="4 5">DSM 28135</strain>
    </source>
</reference>
<dbReference type="OrthoDB" id="9776599at2"/>
<name>A0A4R7PY69_9FLAO</name>
<dbReference type="InterPro" id="IPR033428">
    <property type="entry name" value="DUF5118"/>
</dbReference>
<sequence length="804" mass="90144">MKNYSLLLILVLFATSSYSQGLKNKKLENYKGFFNFYYEVKQDKIYLEVAELDKEFLYVNSLASGIGSNDIGLDRGQLGSDRLVKFIKAGNKILLVQPNQNFRAITDNSLEKKSIEQAFATSVLYGFKIEDTIAGNYVIDLTPFLLQDTHGVAVRLKSQNEGTYKLDLSKSALALERTKAFPKNVEFEALLTFEGEAKGRNIRSVAPTASLISVIQHHSFVELPDNNYKPRVFDPRSGAISISYMDYATPIEAPIVKRFAIRHRLQKKHPELAMSEAVEPIIYYLDPGTPEPVRSALLDGARWWNEAFETIGYKDAFQVKMLPDDADPMDCRYNVIQWVHRSTRGWSYGASVVDPRTGEIIKGHVSLGSLRIRQDFMIAQALLNRPFANYDTNNDPMLKMALSRIRQLSAHEIGHTLGFAHNFAASSTSDASVMDYPHPKITLKDGEISLENAYTDGIGEWDKVTVAYSYSEFDENISEQEALRDILKQAQDKGLRFISDYDARASGGAHAYAHLWDSGNSASEELERVLEVRAQAISNFSKDNIRTYETYSVLEDVFVPLYFFHRYQAEATSKLIGGLDYNYAVKGDGQLVSKTIDVALQNDALNALLKSIAAETLAIPRDKLALFPPRAFGYGKSRESFSGKTGVSFDALSAPETASDMVLELLLNPQRANRLVQQKSLNKNQLGLQDVLHQLVESTLGKSHKDDYLAEVQHSINVNILKYIMNLAVADASSFQVKAIANNAIDNILKRIYDKNYDSKIYGAQYGRLIAEMRKHPDKYKMQAAPRIPDGSPIGTDMCNYATK</sequence>
<proteinExistence type="predicted"/>
<evidence type="ECO:0000259" key="1">
    <source>
        <dbReference type="Pfam" id="PF16313"/>
    </source>
</evidence>
<organism evidence="4 5">
    <name type="scientific">Gelidibacter sediminis</name>
    <dbReference type="NCBI Taxonomy" id="1608710"/>
    <lineage>
        <taxon>Bacteria</taxon>
        <taxon>Pseudomonadati</taxon>
        <taxon>Bacteroidota</taxon>
        <taxon>Flavobacteriia</taxon>
        <taxon>Flavobacteriales</taxon>
        <taxon>Flavobacteriaceae</taxon>
        <taxon>Gelidibacter</taxon>
    </lineage>
</organism>
<accession>A0A4R7PY69</accession>
<dbReference type="PANTHER" id="PTHR38478">
    <property type="entry name" value="PEPTIDASE M1A AND M12B"/>
    <property type="match status" value="1"/>
</dbReference>
<dbReference type="Proteomes" id="UP000294689">
    <property type="component" value="Unassembled WGS sequence"/>
</dbReference>
<keyword evidence="5" id="KW-1185">Reference proteome</keyword>
<evidence type="ECO:0000259" key="3">
    <source>
        <dbReference type="Pfam" id="PF17162"/>
    </source>
</evidence>
<dbReference type="RefSeq" id="WP_133757987.1">
    <property type="nucleotide sequence ID" value="NZ_SOBW01000008.1"/>
</dbReference>
<dbReference type="Pfam" id="PF17148">
    <property type="entry name" value="DUF5117"/>
    <property type="match status" value="1"/>
</dbReference>
<evidence type="ECO:0000259" key="2">
    <source>
        <dbReference type="Pfam" id="PF17148"/>
    </source>
</evidence>